<accession>A0ACD3B0L7</accession>
<evidence type="ECO:0000313" key="2">
    <source>
        <dbReference type="Proteomes" id="UP000308600"/>
    </source>
</evidence>
<proteinExistence type="predicted"/>
<name>A0ACD3B0L7_9AGAR</name>
<gene>
    <name evidence="1" type="ORF">BDN72DRAFT_895868</name>
</gene>
<sequence>MPVLTSPSMFSNPQPKRVAIVTGAAQGIGRGVALRLSKDGLDVVLNDLSEKKHLLDELSKEIDDSGGRCIVAIADVSVEEEVRNMVQVTVEELGGLDVMVANAGIATMRPIIETQTEEWDHLFSVNTRGTFLCYKHAAQQMIKQGRGGRIIGASSSAGKQGEELCAAYSATKFAIRGLTHAAAKEWGKHGITVNAYAPGPIDTAMTRALAGPAWDELVGQPNVTPVGFIGQPEDVAAVISFLASKEARYITGTTLCVDGGRVFD</sequence>
<dbReference type="Proteomes" id="UP000308600">
    <property type="component" value="Unassembled WGS sequence"/>
</dbReference>
<organism evidence="1 2">
    <name type="scientific">Pluteus cervinus</name>
    <dbReference type="NCBI Taxonomy" id="181527"/>
    <lineage>
        <taxon>Eukaryota</taxon>
        <taxon>Fungi</taxon>
        <taxon>Dikarya</taxon>
        <taxon>Basidiomycota</taxon>
        <taxon>Agaricomycotina</taxon>
        <taxon>Agaricomycetes</taxon>
        <taxon>Agaricomycetidae</taxon>
        <taxon>Agaricales</taxon>
        <taxon>Pluteineae</taxon>
        <taxon>Pluteaceae</taxon>
        <taxon>Pluteus</taxon>
    </lineage>
</organism>
<reference evidence="1 2" key="1">
    <citation type="journal article" date="2019" name="Nat. Ecol. Evol.">
        <title>Megaphylogeny resolves global patterns of mushroom evolution.</title>
        <authorList>
            <person name="Varga T."/>
            <person name="Krizsan K."/>
            <person name="Foldi C."/>
            <person name="Dima B."/>
            <person name="Sanchez-Garcia M."/>
            <person name="Sanchez-Ramirez S."/>
            <person name="Szollosi G.J."/>
            <person name="Szarkandi J.G."/>
            <person name="Papp V."/>
            <person name="Albert L."/>
            <person name="Andreopoulos W."/>
            <person name="Angelini C."/>
            <person name="Antonin V."/>
            <person name="Barry K.W."/>
            <person name="Bougher N.L."/>
            <person name="Buchanan P."/>
            <person name="Buyck B."/>
            <person name="Bense V."/>
            <person name="Catcheside P."/>
            <person name="Chovatia M."/>
            <person name="Cooper J."/>
            <person name="Damon W."/>
            <person name="Desjardin D."/>
            <person name="Finy P."/>
            <person name="Geml J."/>
            <person name="Haridas S."/>
            <person name="Hughes K."/>
            <person name="Justo A."/>
            <person name="Karasinski D."/>
            <person name="Kautmanova I."/>
            <person name="Kiss B."/>
            <person name="Kocsube S."/>
            <person name="Kotiranta H."/>
            <person name="LaButti K.M."/>
            <person name="Lechner B.E."/>
            <person name="Liimatainen K."/>
            <person name="Lipzen A."/>
            <person name="Lukacs Z."/>
            <person name="Mihaltcheva S."/>
            <person name="Morgado L.N."/>
            <person name="Niskanen T."/>
            <person name="Noordeloos M.E."/>
            <person name="Ohm R.A."/>
            <person name="Ortiz-Santana B."/>
            <person name="Ovrebo C."/>
            <person name="Racz N."/>
            <person name="Riley R."/>
            <person name="Savchenko A."/>
            <person name="Shiryaev A."/>
            <person name="Soop K."/>
            <person name="Spirin V."/>
            <person name="Szebenyi C."/>
            <person name="Tomsovsky M."/>
            <person name="Tulloss R.E."/>
            <person name="Uehling J."/>
            <person name="Grigoriev I.V."/>
            <person name="Vagvolgyi C."/>
            <person name="Papp T."/>
            <person name="Martin F.M."/>
            <person name="Miettinen O."/>
            <person name="Hibbett D.S."/>
            <person name="Nagy L.G."/>
        </authorList>
    </citation>
    <scope>NUCLEOTIDE SEQUENCE [LARGE SCALE GENOMIC DNA]</scope>
    <source>
        <strain evidence="1 2">NL-1719</strain>
    </source>
</reference>
<evidence type="ECO:0000313" key="1">
    <source>
        <dbReference type="EMBL" id="TFK71142.1"/>
    </source>
</evidence>
<keyword evidence="2" id="KW-1185">Reference proteome</keyword>
<dbReference type="EMBL" id="ML208302">
    <property type="protein sequence ID" value="TFK71142.1"/>
    <property type="molecule type" value="Genomic_DNA"/>
</dbReference>
<protein>
    <submittedName>
        <fullName evidence="1">Short chain oxidoreductase</fullName>
    </submittedName>
</protein>